<dbReference type="AlphaFoldDB" id="A0A1B6MFC0"/>
<feature type="non-terminal residue" evidence="2">
    <location>
        <position position="1"/>
    </location>
</feature>
<feature type="non-terminal residue" evidence="2">
    <location>
        <position position="155"/>
    </location>
</feature>
<evidence type="ECO:0000256" key="1">
    <source>
        <dbReference type="SAM" id="MobiDB-lite"/>
    </source>
</evidence>
<organism evidence="2">
    <name type="scientific">Graphocephala atropunctata</name>
    <dbReference type="NCBI Taxonomy" id="36148"/>
    <lineage>
        <taxon>Eukaryota</taxon>
        <taxon>Metazoa</taxon>
        <taxon>Ecdysozoa</taxon>
        <taxon>Arthropoda</taxon>
        <taxon>Hexapoda</taxon>
        <taxon>Insecta</taxon>
        <taxon>Pterygota</taxon>
        <taxon>Neoptera</taxon>
        <taxon>Paraneoptera</taxon>
        <taxon>Hemiptera</taxon>
        <taxon>Auchenorrhyncha</taxon>
        <taxon>Membracoidea</taxon>
        <taxon>Cicadellidae</taxon>
        <taxon>Cicadellinae</taxon>
        <taxon>Cicadellini</taxon>
        <taxon>Graphocephala</taxon>
    </lineage>
</organism>
<proteinExistence type="predicted"/>
<gene>
    <name evidence="2" type="ORF">g.3213</name>
</gene>
<feature type="region of interest" description="Disordered" evidence="1">
    <location>
        <begin position="1"/>
        <end position="29"/>
    </location>
</feature>
<reference evidence="2" key="1">
    <citation type="submission" date="2015-11" db="EMBL/GenBank/DDBJ databases">
        <title>De novo transcriptome assembly of four potential Pierce s Disease insect vectors from Arizona vineyards.</title>
        <authorList>
            <person name="Tassone E.E."/>
        </authorList>
    </citation>
    <scope>NUCLEOTIDE SEQUENCE</scope>
</reference>
<dbReference type="EMBL" id="GEBQ01005386">
    <property type="protein sequence ID" value="JAT34591.1"/>
    <property type="molecule type" value="Transcribed_RNA"/>
</dbReference>
<sequence>PEMPQRSPHLKQEPQVDLSPSASPCSEVVDREGGASVLMASSTASLGRSRLLVKAATTVVDPHDFMDQWNPSPPWSDTTVQKVPDIIHQDLSPYVTTTPPTPVSLQHTPHSAFSFDWTPEQFVPQVQGSQHLADEEHCPHLSWPSEHRLFPLQPP</sequence>
<protein>
    <submittedName>
        <fullName evidence="2">Uncharacterized protein</fullName>
    </submittedName>
</protein>
<evidence type="ECO:0000313" key="2">
    <source>
        <dbReference type="EMBL" id="JAT34591.1"/>
    </source>
</evidence>
<name>A0A1B6MFC0_9HEMI</name>
<accession>A0A1B6MFC0</accession>